<accession>V7DBE2</accession>
<proteinExistence type="predicted"/>
<evidence type="ECO:0000313" key="1">
    <source>
        <dbReference type="EMBL" id="ESW39624.1"/>
    </source>
</evidence>
<reference evidence="1 2" key="1">
    <citation type="submission" date="2013-10" db="EMBL/GenBank/DDBJ databases">
        <title>Whole Genome Shotgun Sequence of Pseudomonas taiwanensis SJ9.</title>
        <authorList>
            <person name="Hong S.-J."/>
            <person name="Shin J.-H."/>
        </authorList>
    </citation>
    <scope>NUCLEOTIDE SEQUENCE [LARGE SCALE GENOMIC DNA]</scope>
    <source>
        <strain evidence="1 2">SJ9</strain>
    </source>
</reference>
<organism evidence="1 2">
    <name type="scientific">Pseudomonas taiwanensis SJ9</name>
    <dbReference type="NCBI Taxonomy" id="1388762"/>
    <lineage>
        <taxon>Bacteria</taxon>
        <taxon>Pseudomonadati</taxon>
        <taxon>Pseudomonadota</taxon>
        <taxon>Gammaproteobacteria</taxon>
        <taxon>Pseudomonadales</taxon>
        <taxon>Pseudomonadaceae</taxon>
        <taxon>Pseudomonas</taxon>
    </lineage>
</organism>
<comment type="caution">
    <text evidence="1">The sequence shown here is derived from an EMBL/GenBank/DDBJ whole genome shotgun (WGS) entry which is preliminary data.</text>
</comment>
<protein>
    <submittedName>
        <fullName evidence="1">Uncharacterized protein</fullName>
    </submittedName>
</protein>
<dbReference type="AlphaFoldDB" id="V7DBE2"/>
<dbReference type="EMBL" id="AXUP01000134">
    <property type="protein sequence ID" value="ESW39624.1"/>
    <property type="molecule type" value="Genomic_DNA"/>
</dbReference>
<sequence>MYADHFAFQGPHHRIAAFFPEERMQRVDACAFAGVYSAPRFTCDSFAYRALLITPG</sequence>
<name>V7DBE2_9PSED</name>
<dbReference type="Proteomes" id="UP000018511">
    <property type="component" value="Unassembled WGS sequence"/>
</dbReference>
<evidence type="ECO:0000313" key="2">
    <source>
        <dbReference type="Proteomes" id="UP000018511"/>
    </source>
</evidence>
<gene>
    <name evidence="1" type="ORF">O164_11015</name>
</gene>